<comment type="subcellular location">
    <subcellularLocation>
        <location evidence="1">Membrane</location>
        <topology evidence="1">Peripheral membrane protein</topology>
    </subcellularLocation>
</comment>
<evidence type="ECO:0000313" key="9">
    <source>
        <dbReference type="Proteomes" id="UP000265631"/>
    </source>
</evidence>
<sequence>MAEEPALMRIPPEIRMLIYDYLLDNGGTKDISIRNQSRSEYEALRSKTKRSVYNIMERSIAKKSYETTYCAEPEPRRAMHTAIMHINRKIREEASHFLYTRHAFHFGDDLEAVVPFLADKTPRTRDLVREISLYKRSPTNAIEPDSCDWSSVCRSLRNLQSLDKLTLVIEGARPRGPWDGPQSLTVSDFRLLYSTRHESLGWARELASIGTIREVVIVADIHNLPNPESNMMLVLAAFSSSIETSLVDFLRDDLGIPARMGQPQYCGEFGFVRPTPSYPAAAVTDKMATPAPPEDQARLLEDALVAVRQQTSLMRKCLDTPGKLMDALKCCSTLVSELRTSSLGPKQYYELYMSVFDALRYLSVHLRENHPVNHLADLYELVQYAGNIVPRLYLMITVGTAYMAIEDAPVKELMKDMMDMSRGVQHPIRGLFLRYYLSGQARDYLPTTESDGPEGNISDSINFVLTNFVEMNKLWVRLQHQGHSREREQRIRERKELQLLVGSNIVRLSQLVDLETYKSSILAPLLEQVVQCRDVLAQEYLLEVITQVFPDEFHLHTLDQFLGAVSRLNPHVNVKAIVIGLMDRLSEYAERDGPENKSDDRAQMEADALAKLLEKVNLQKDTPAATPSDSKSPEDSKPADPSESSESSEDTKTSESEDETAAKAEGNDGETTGESSADDSSTLAESTPSVADTEATAVNGQGSITDKVQLYEVFFAQVKNLVEAQHLPVPDIIALLVSLCNLALNIYPDRLDYVDQILAYANTKVRENMNNADLHSPPAQQSLLALLQAPLDHYVSTFTALSLPTYVPLFQSQSYPTRRAVAGGVARTLLKNQTTISTTEQLENVLEVLKVLIKEGSQAPQGYPGVSQRRPVETDETMEEQGWLARMVHLLQAEDNDTQFKLLQMTRKAYSEGNERIRTTTPPLLTACMKLARKFKKREHFDDNWETQSNALFKFMHSAVSTLYTRVNSSGAAEMALRLFTSAGQTADLVGFEEVAYEFFAQAFTVYEEAVTDSKAQFQAVCVIATALHQTRNFGKENYDTLITKCAQHGSKLLRKPDQCRAVYLASHLWWATPIVANGESEETELYRDGKRVLECLQRALRVADSCMETATSIELFVEILDRYVYYFDQQNESVTTKYLNGLIELIHSNLAGNQQDSASVENSRRHFNQTLENIRSRQYEGVVLTPN</sequence>
<comment type="similarity">
    <text evidence="2">Belongs to the VPS35 family.</text>
</comment>
<dbReference type="SUPFAM" id="SSF48371">
    <property type="entry name" value="ARM repeat"/>
    <property type="match status" value="1"/>
</dbReference>
<dbReference type="InterPro" id="IPR016024">
    <property type="entry name" value="ARM-type_fold"/>
</dbReference>
<dbReference type="GO" id="GO:0030906">
    <property type="term" value="C:retromer, cargo-selective complex"/>
    <property type="evidence" value="ECO:0007669"/>
    <property type="project" value="InterPro"/>
</dbReference>
<evidence type="ECO:0000259" key="7">
    <source>
        <dbReference type="Pfam" id="PF24864"/>
    </source>
</evidence>
<gene>
    <name evidence="8" type="ORF">FIE12Z_7313</name>
</gene>
<protein>
    <recommendedName>
        <fullName evidence="7">DUF7730 domain-containing protein</fullName>
    </recommendedName>
</protein>
<dbReference type="InterPro" id="IPR056632">
    <property type="entry name" value="DUF7730"/>
</dbReference>
<dbReference type="Gene3D" id="1.25.40.660">
    <property type="entry name" value="Vacuolar protein sorting-associated protein 35, helical subcomplex Vps35-C"/>
    <property type="match status" value="1"/>
</dbReference>
<dbReference type="GO" id="GO:0006886">
    <property type="term" value="P:intracellular protein transport"/>
    <property type="evidence" value="ECO:0007669"/>
    <property type="project" value="TreeGrafter"/>
</dbReference>
<feature type="region of interest" description="Disordered" evidence="6">
    <location>
        <begin position="616"/>
        <end position="698"/>
    </location>
</feature>
<dbReference type="Proteomes" id="UP000265631">
    <property type="component" value="Unassembled WGS sequence"/>
</dbReference>
<feature type="compositionally biased region" description="Polar residues" evidence="6">
    <location>
        <begin position="669"/>
        <end position="698"/>
    </location>
</feature>
<accession>A0A395MKY4</accession>
<dbReference type="PANTHER" id="PTHR11099:SF0">
    <property type="entry name" value="VACUOLAR PROTEIN SORTING-ASSOCIATED PROTEIN 35"/>
    <property type="match status" value="1"/>
</dbReference>
<dbReference type="InterPro" id="IPR005378">
    <property type="entry name" value="Vps35"/>
</dbReference>
<dbReference type="AlphaFoldDB" id="A0A395MKY4"/>
<evidence type="ECO:0000256" key="5">
    <source>
        <dbReference type="ARBA" id="ARBA00023136"/>
    </source>
</evidence>
<evidence type="ECO:0000313" key="8">
    <source>
        <dbReference type="EMBL" id="RFN48450.1"/>
    </source>
</evidence>
<evidence type="ECO:0000256" key="4">
    <source>
        <dbReference type="ARBA" id="ARBA00022927"/>
    </source>
</evidence>
<reference evidence="8 9" key="1">
    <citation type="journal article" date="2018" name="PLoS Pathog.">
        <title>Evolution of structural diversity of trichothecenes, a family of toxins produced by plant pathogenic and entomopathogenic fungi.</title>
        <authorList>
            <person name="Proctor R.H."/>
            <person name="McCormick S.P."/>
            <person name="Kim H.S."/>
            <person name="Cardoza R.E."/>
            <person name="Stanley A.M."/>
            <person name="Lindo L."/>
            <person name="Kelly A."/>
            <person name="Brown D.W."/>
            <person name="Lee T."/>
            <person name="Vaughan M.M."/>
            <person name="Alexander N.J."/>
            <person name="Busman M."/>
            <person name="Gutierrez S."/>
        </authorList>
    </citation>
    <scope>NUCLEOTIDE SEQUENCE [LARGE SCALE GENOMIC DNA]</scope>
    <source>
        <strain evidence="8 9">NRRL 13405</strain>
    </source>
</reference>
<keyword evidence="5" id="KW-0472">Membrane</keyword>
<feature type="compositionally biased region" description="Basic and acidic residues" evidence="6">
    <location>
        <begin position="649"/>
        <end position="666"/>
    </location>
</feature>
<evidence type="ECO:0000256" key="2">
    <source>
        <dbReference type="ARBA" id="ARBA00006536"/>
    </source>
</evidence>
<evidence type="ECO:0000256" key="3">
    <source>
        <dbReference type="ARBA" id="ARBA00022448"/>
    </source>
</evidence>
<dbReference type="Pfam" id="PF24864">
    <property type="entry name" value="DUF7730"/>
    <property type="match status" value="1"/>
</dbReference>
<keyword evidence="9" id="KW-1185">Reference proteome</keyword>
<dbReference type="FunFam" id="1.25.40.660:FF:000002">
    <property type="entry name" value="Vacuolar protein sorting-associated protein 35"/>
    <property type="match status" value="1"/>
</dbReference>
<dbReference type="STRING" id="2594813.A0A395MKY4"/>
<evidence type="ECO:0000256" key="6">
    <source>
        <dbReference type="SAM" id="MobiDB-lite"/>
    </source>
</evidence>
<keyword evidence="4" id="KW-0653">Protein transport</keyword>
<evidence type="ECO:0000256" key="1">
    <source>
        <dbReference type="ARBA" id="ARBA00004170"/>
    </source>
</evidence>
<organism evidence="8 9">
    <name type="scientific">Fusarium flagelliforme</name>
    <dbReference type="NCBI Taxonomy" id="2675880"/>
    <lineage>
        <taxon>Eukaryota</taxon>
        <taxon>Fungi</taxon>
        <taxon>Dikarya</taxon>
        <taxon>Ascomycota</taxon>
        <taxon>Pezizomycotina</taxon>
        <taxon>Sordariomycetes</taxon>
        <taxon>Hypocreomycetidae</taxon>
        <taxon>Hypocreales</taxon>
        <taxon>Nectriaceae</taxon>
        <taxon>Fusarium</taxon>
        <taxon>Fusarium incarnatum-equiseti species complex</taxon>
    </lineage>
</organism>
<dbReference type="GO" id="GO:0042147">
    <property type="term" value="P:retrograde transport, endosome to Golgi"/>
    <property type="evidence" value="ECO:0007669"/>
    <property type="project" value="InterPro"/>
</dbReference>
<dbReference type="EMBL" id="PXXK01000209">
    <property type="protein sequence ID" value="RFN48450.1"/>
    <property type="molecule type" value="Genomic_DNA"/>
</dbReference>
<dbReference type="Pfam" id="PF03635">
    <property type="entry name" value="Vps35"/>
    <property type="match status" value="1"/>
</dbReference>
<feature type="compositionally biased region" description="Basic and acidic residues" evidence="6">
    <location>
        <begin position="631"/>
        <end position="640"/>
    </location>
</feature>
<dbReference type="GO" id="GO:0005829">
    <property type="term" value="C:cytosol"/>
    <property type="evidence" value="ECO:0007669"/>
    <property type="project" value="GOC"/>
</dbReference>
<name>A0A395MKY4_9HYPO</name>
<dbReference type="InterPro" id="IPR042491">
    <property type="entry name" value="Vps35_C"/>
</dbReference>
<comment type="caution">
    <text evidence="8">The sequence shown here is derived from an EMBL/GenBank/DDBJ whole genome shotgun (WGS) entry which is preliminary data.</text>
</comment>
<dbReference type="GO" id="GO:0005770">
    <property type="term" value="C:late endosome"/>
    <property type="evidence" value="ECO:0007669"/>
    <property type="project" value="TreeGrafter"/>
</dbReference>
<dbReference type="PANTHER" id="PTHR11099">
    <property type="entry name" value="VACUOLAR SORTING PROTEIN 35"/>
    <property type="match status" value="1"/>
</dbReference>
<keyword evidence="3" id="KW-0813">Transport</keyword>
<feature type="domain" description="DUF7730" evidence="7">
    <location>
        <begin position="7"/>
        <end position="179"/>
    </location>
</feature>
<proteinExistence type="inferred from homology"/>